<dbReference type="STRING" id="2656787.A0A370TZN2"/>
<feature type="compositionally biased region" description="Low complexity" evidence="1">
    <location>
        <begin position="282"/>
        <end position="308"/>
    </location>
</feature>
<dbReference type="AlphaFoldDB" id="A0A370TZN2"/>
<feature type="compositionally biased region" description="Basic and acidic residues" evidence="1">
    <location>
        <begin position="208"/>
        <end position="226"/>
    </location>
</feature>
<dbReference type="Proteomes" id="UP000254866">
    <property type="component" value="Unassembled WGS sequence"/>
</dbReference>
<feature type="transmembrane region" description="Helical" evidence="2">
    <location>
        <begin position="104"/>
        <end position="128"/>
    </location>
</feature>
<protein>
    <submittedName>
        <fullName evidence="3">Uncharacterized protein</fullName>
    </submittedName>
</protein>
<keyword evidence="2" id="KW-0812">Transmembrane</keyword>
<organism evidence="3 4">
    <name type="scientific">Venustampulla echinocandica</name>
    <dbReference type="NCBI Taxonomy" id="2656787"/>
    <lineage>
        <taxon>Eukaryota</taxon>
        <taxon>Fungi</taxon>
        <taxon>Dikarya</taxon>
        <taxon>Ascomycota</taxon>
        <taxon>Pezizomycotina</taxon>
        <taxon>Leotiomycetes</taxon>
        <taxon>Helotiales</taxon>
        <taxon>Pleuroascaceae</taxon>
        <taxon>Venustampulla</taxon>
    </lineage>
</organism>
<comment type="caution">
    <text evidence="3">The sequence shown here is derived from an EMBL/GenBank/DDBJ whole genome shotgun (WGS) entry which is preliminary data.</text>
</comment>
<keyword evidence="2" id="KW-0472">Membrane</keyword>
<accession>A0A370TZN2</accession>
<proteinExistence type="predicted"/>
<dbReference type="GeneID" id="43593776"/>
<feature type="compositionally biased region" description="Polar residues" evidence="1">
    <location>
        <begin position="325"/>
        <end position="334"/>
    </location>
</feature>
<feature type="compositionally biased region" description="Basic and acidic residues" evidence="1">
    <location>
        <begin position="262"/>
        <end position="274"/>
    </location>
</feature>
<dbReference type="OrthoDB" id="3531381at2759"/>
<reference evidence="3 4" key="1">
    <citation type="journal article" date="2018" name="IMA Fungus">
        <title>IMA Genome-F 9: Draft genome sequence of Annulohypoxylon stygium, Aspergillus mulundensis, Berkeleyomyces basicola (syn. Thielaviopsis basicola), Ceratocystis smalleyi, two Cercospora beticola strains, Coleophoma cylindrospora, Fusarium fracticaudum, Phialophora cf. hyalina, and Morchella septimelata.</title>
        <authorList>
            <person name="Wingfield B.D."/>
            <person name="Bills G.F."/>
            <person name="Dong Y."/>
            <person name="Huang W."/>
            <person name="Nel W.J."/>
            <person name="Swalarsk-Parry B.S."/>
            <person name="Vaghefi N."/>
            <person name="Wilken P.M."/>
            <person name="An Z."/>
            <person name="de Beer Z.W."/>
            <person name="De Vos L."/>
            <person name="Chen L."/>
            <person name="Duong T.A."/>
            <person name="Gao Y."/>
            <person name="Hammerbacher A."/>
            <person name="Kikkert J.R."/>
            <person name="Li Y."/>
            <person name="Li H."/>
            <person name="Li K."/>
            <person name="Li Q."/>
            <person name="Liu X."/>
            <person name="Ma X."/>
            <person name="Naidoo K."/>
            <person name="Pethybridge S.J."/>
            <person name="Sun J."/>
            <person name="Steenkamp E.T."/>
            <person name="van der Nest M.A."/>
            <person name="van Wyk S."/>
            <person name="Wingfield M.J."/>
            <person name="Xiong C."/>
            <person name="Yue Q."/>
            <person name="Zhang X."/>
        </authorList>
    </citation>
    <scope>NUCLEOTIDE SEQUENCE [LARGE SCALE GENOMIC DNA]</scope>
    <source>
        <strain evidence="3 4">BP 5553</strain>
    </source>
</reference>
<feature type="transmembrane region" description="Helical" evidence="2">
    <location>
        <begin position="26"/>
        <end position="51"/>
    </location>
</feature>
<dbReference type="EMBL" id="NPIC01000001">
    <property type="protein sequence ID" value="RDL40948.1"/>
    <property type="molecule type" value="Genomic_DNA"/>
</dbReference>
<feature type="region of interest" description="Disordered" evidence="1">
    <location>
        <begin position="204"/>
        <end position="334"/>
    </location>
</feature>
<dbReference type="RefSeq" id="XP_031873604.1">
    <property type="nucleotide sequence ID" value="XM_032009550.1"/>
</dbReference>
<name>A0A370TZN2_9HELO</name>
<evidence type="ECO:0000313" key="3">
    <source>
        <dbReference type="EMBL" id="RDL40948.1"/>
    </source>
</evidence>
<feature type="transmembrane region" description="Helical" evidence="2">
    <location>
        <begin position="63"/>
        <end position="83"/>
    </location>
</feature>
<evidence type="ECO:0000256" key="2">
    <source>
        <dbReference type="SAM" id="Phobius"/>
    </source>
</evidence>
<evidence type="ECO:0000313" key="4">
    <source>
        <dbReference type="Proteomes" id="UP000254866"/>
    </source>
</evidence>
<gene>
    <name evidence="3" type="ORF">BP5553_00927</name>
</gene>
<sequence length="553" mass="61398">MGVERIPDLQQAMPPKRMKPSRTTRILKPSIVLISVVVLVATSTTGIYIAASTFSSSPHGMTVMVAQGMILGAAILSMSYVVFHIFAMMDNDPVGIVRPPVLRLHAACFIVARLALVMWIIAMIASIVEVSRQNICMSGGRDCKVAVVNVTISNLACFATGTVLTALEACKYPFQAPKMLHIAQKLTRRVSPSGEDLLDRSVSCASSFERDSPSEGENRRGVEPRKSKQKPLPNLPPLPVDEHPERQFAPVMPTTQRIKSRGWGDDRRHPGARPERKRMTKSDSAVSGFSRSSSGYISSDHSSDTSLSRRQKRPRIITPSSSISNLTKRSPLSTMRSAEFPDIMVRPQLRYCPPTILAPHEWNLPRPGSMTNIILMGDGRYSQRRSSVSMPPQYVLRRPSMTLPPLGHQGGRVPPIVRRRTADVKRSRSNAYRPSFDYEKSLEEHAKMIEAVSIVRSVSGSSDHIPRPPPKDPVKRIAKLQAPQRIDSRARYREQRPIIRSQTTVGPREVISRLHMSRPYTAKPETEATSNVMPLRRLSLGDISSGLGELFDV</sequence>
<keyword evidence="2" id="KW-1133">Transmembrane helix</keyword>
<feature type="region of interest" description="Disordered" evidence="1">
    <location>
        <begin position="1"/>
        <end position="21"/>
    </location>
</feature>
<evidence type="ECO:0000256" key="1">
    <source>
        <dbReference type="SAM" id="MobiDB-lite"/>
    </source>
</evidence>
<keyword evidence="4" id="KW-1185">Reference proteome</keyword>